<reference evidence="9" key="2">
    <citation type="submission" date="2010-05" db="EMBL/GenBank/DDBJ databases">
        <authorList>
            <person name="Almeida L.G."/>
            <person name="Nicolas M.F."/>
            <person name="Souza R.C."/>
            <person name="Vasconcelos A.T.R."/>
        </authorList>
    </citation>
    <scope>NUCLEOTIDE SEQUENCE</scope>
</reference>
<comment type="subcellular location">
    <subcellularLocation>
        <location evidence="2">Microsome membrane</location>
        <topology evidence="2">Single-pass membrane protein</topology>
    </subcellularLocation>
</comment>
<keyword evidence="11" id="KW-1185">Reference proteome</keyword>
<dbReference type="Proteomes" id="UP000000673">
    <property type="component" value="Unassembled WGS sequence"/>
</dbReference>
<evidence type="ECO:0000256" key="6">
    <source>
        <dbReference type="ARBA" id="ARBA00022801"/>
    </source>
</evidence>
<evidence type="ECO:0000313" key="11">
    <source>
        <dbReference type="Proteomes" id="UP000000673"/>
    </source>
</evidence>
<feature type="active site" description="Nucleophile" evidence="7">
    <location>
        <position position="284"/>
    </location>
</feature>
<feature type="active site" description="Proton acceptor" evidence="7">
    <location>
        <position position="487"/>
    </location>
</feature>
<accession>W5JHA0</accession>
<sequence>MQSILEHCLTNPTTPTPRHFRFGGVVRSVCFECRSSKPNSRTLFSSRKLHTIMGFLRRVLFVVLSLVVAIGYKQYSELTAPQPVPEINLQQYWGPGDAKQYRENSAIKPFKVSYGPEVIEKLRAKLTDLPALTPPLEGTAFEYGFNSNRLKEIVKYWSTTYLAKWSEREQFLNQFPQYKTQIQGLDIHYLHVKPKAAGNAKVLPLLLLHGWPGSVREFYEIIPKLTTKSDDKDFVFEVIVPSLPGYGWSQGSSKTGLSPSQVAVIMKNLMSRVGFKKFYIQGGDWGSLIGNVMATLFQSDVIGVHLNMCSVMSPLSWPKTFLASLKPSLFIDEQYNDFYFPLGSKFSNIIEETGYMHIQATKPDTIGTVLQGNPVGLAAYILEKFSTWTNPAYRNLADGGLEKYFKLDSLLDNVMIYYLTDSITTSQRIYAEAFTKAELARQLDRIPTSVPAACAKFRHELLQQIDWVLKDHYTNLIQSNHFEDGGHFAALQLPNVLYKDFIQFVTKVQNGVGTGI</sequence>
<feature type="active site" description="Proton donor" evidence="7">
    <location>
        <position position="430"/>
    </location>
</feature>
<dbReference type="AlphaFoldDB" id="W5JHA0"/>
<dbReference type="EnsemblMetazoa" id="ADAC005601-RA">
    <property type="protein sequence ID" value="ADAC005601-PA"/>
    <property type="gene ID" value="ADAC005601"/>
</dbReference>
<evidence type="ECO:0000256" key="2">
    <source>
        <dbReference type="ARBA" id="ARBA00004111"/>
    </source>
</evidence>
<dbReference type="VEuPathDB" id="VectorBase:ADAC005601"/>
<dbReference type="OMA" id="WVKQKYH"/>
<dbReference type="PIRSF" id="PIRSF001112">
    <property type="entry name" value="Epoxide_hydrolase"/>
    <property type="match status" value="1"/>
</dbReference>
<dbReference type="EMBL" id="ADMH02001380">
    <property type="protein sequence ID" value="ETN62698.1"/>
    <property type="molecule type" value="Genomic_DNA"/>
</dbReference>
<evidence type="ECO:0000256" key="1">
    <source>
        <dbReference type="ARBA" id="ARBA00000221"/>
    </source>
</evidence>
<dbReference type="InterPro" id="IPR029058">
    <property type="entry name" value="AB_hydrolase_fold"/>
</dbReference>
<dbReference type="HOGENOM" id="CLU_019414_3_0_1"/>
<dbReference type="Pfam" id="PF06441">
    <property type="entry name" value="EHN"/>
    <property type="match status" value="1"/>
</dbReference>
<evidence type="ECO:0000256" key="3">
    <source>
        <dbReference type="ARBA" id="ARBA00010088"/>
    </source>
</evidence>
<dbReference type="STRING" id="43151.W5JHA0"/>
<protein>
    <recommendedName>
        <fullName evidence="4">microsomal epoxide hydrolase</fullName>
        <ecNumber evidence="4">3.3.2.9</ecNumber>
    </recommendedName>
</protein>
<reference evidence="9" key="3">
    <citation type="journal article" date="2013" name="Nucleic Acids Res.">
        <title>The genome of Anopheles darlingi, the main neotropical malaria vector.</title>
        <authorList>
            <person name="Marinotti O."/>
            <person name="Cerqueira G.C."/>
            <person name="de Almeida L.G."/>
            <person name="Ferro M.I."/>
            <person name="Loreto E.L."/>
            <person name="Zaha A."/>
            <person name="Teixeira S.M."/>
            <person name="Wespiser A.R."/>
            <person name="Almeida E Silva A."/>
            <person name="Schlindwein A.D."/>
            <person name="Pacheco A.C."/>
            <person name="Silva A.L."/>
            <person name="Graveley B.R."/>
            <person name="Walenz B.P."/>
            <person name="Lima Bde A."/>
            <person name="Ribeiro C.A."/>
            <person name="Nunes-Silva C.G."/>
            <person name="de Carvalho C.R."/>
            <person name="Soares C.M."/>
            <person name="de Menezes C.B."/>
            <person name="Matiolli C."/>
            <person name="Caffrey D."/>
            <person name="Araujo D.A."/>
            <person name="de Oliveira D.M."/>
            <person name="Golenbock D."/>
            <person name="Grisard E.C."/>
            <person name="Fantinatti-Garboggini F."/>
            <person name="de Carvalho F.M."/>
            <person name="Barcellos F.G."/>
            <person name="Prosdocimi F."/>
            <person name="May G."/>
            <person name="Azevedo Junior G.M."/>
            <person name="Guimaraes G.M."/>
            <person name="Goldman G.H."/>
            <person name="Padilha I.Q."/>
            <person name="Batista Jda S."/>
            <person name="Ferro J.A."/>
            <person name="Ribeiro J.M."/>
            <person name="Fietto J.L."/>
            <person name="Dabbas K.M."/>
            <person name="Cerdeira L."/>
            <person name="Agnez-Lima L.F."/>
            <person name="Brocchi M."/>
            <person name="de Carvalho M.O."/>
            <person name="Teixeira Mde M."/>
            <person name="Diniz Maia Mde M."/>
            <person name="Goldman M.H."/>
            <person name="Cruz Schneider M.P."/>
            <person name="Felipe M.S."/>
            <person name="Hungria M."/>
            <person name="Nicolas M.F."/>
            <person name="Pereira M."/>
            <person name="Montes M.A."/>
            <person name="Cantao M.E."/>
            <person name="Vincentz M."/>
            <person name="Rafael M.S."/>
            <person name="Silverman N."/>
            <person name="Stoco P.H."/>
            <person name="Souza R.C."/>
            <person name="Vicentini R."/>
            <person name="Gazzinelli R.T."/>
            <person name="Neves Rde O."/>
            <person name="Silva R."/>
            <person name="Astolfi-Filho S."/>
            <person name="Maciel T.E."/>
            <person name="Urmenyi T.P."/>
            <person name="Tadei W.P."/>
            <person name="Camargo E.P."/>
            <person name="de Vasconcelos A.T."/>
        </authorList>
    </citation>
    <scope>NUCLEOTIDE SEQUENCE</scope>
</reference>
<dbReference type="SUPFAM" id="SSF53474">
    <property type="entry name" value="alpha/beta-Hydrolases"/>
    <property type="match status" value="1"/>
</dbReference>
<keyword evidence="5" id="KW-0058">Aromatic hydrocarbons catabolism</keyword>
<evidence type="ECO:0000313" key="10">
    <source>
        <dbReference type="EnsemblMetazoa" id="ADAC005601-PA"/>
    </source>
</evidence>
<comment type="similarity">
    <text evidence="3">Belongs to the peptidase S33 family.</text>
</comment>
<dbReference type="eggNOG" id="KOG2565">
    <property type="taxonomic scope" value="Eukaryota"/>
</dbReference>
<dbReference type="Gene3D" id="3.40.50.1820">
    <property type="entry name" value="alpha/beta hydrolase"/>
    <property type="match status" value="1"/>
</dbReference>
<keyword evidence="6 9" id="KW-0378">Hydrolase</keyword>
<dbReference type="PRINTS" id="PR00412">
    <property type="entry name" value="EPOXHYDRLASE"/>
</dbReference>
<dbReference type="PANTHER" id="PTHR21661:SF35">
    <property type="entry name" value="EPOXIDE HYDROLASE"/>
    <property type="match status" value="1"/>
</dbReference>
<evidence type="ECO:0000259" key="8">
    <source>
        <dbReference type="Pfam" id="PF06441"/>
    </source>
</evidence>
<dbReference type="FunCoup" id="W5JHA0">
    <property type="interactions" value="101"/>
</dbReference>
<feature type="domain" description="Epoxide hydrolase N-terminal" evidence="8">
    <location>
        <begin position="107"/>
        <end position="218"/>
    </location>
</feature>
<dbReference type="InterPro" id="IPR016292">
    <property type="entry name" value="Epoxide_hydrolase"/>
</dbReference>
<dbReference type="GO" id="GO:0097176">
    <property type="term" value="P:epoxide metabolic process"/>
    <property type="evidence" value="ECO:0007669"/>
    <property type="project" value="TreeGrafter"/>
</dbReference>
<evidence type="ECO:0000256" key="5">
    <source>
        <dbReference type="ARBA" id="ARBA00022797"/>
    </source>
</evidence>
<name>W5JHA0_ANODA</name>
<evidence type="ECO:0000313" key="9">
    <source>
        <dbReference type="EMBL" id="ETN62698.1"/>
    </source>
</evidence>
<evidence type="ECO:0000256" key="4">
    <source>
        <dbReference type="ARBA" id="ARBA00012091"/>
    </source>
</evidence>
<gene>
    <name evidence="9" type="ORF">AND_005601</name>
</gene>
<organism evidence="9">
    <name type="scientific">Anopheles darlingi</name>
    <name type="common">Mosquito</name>
    <dbReference type="NCBI Taxonomy" id="43151"/>
    <lineage>
        <taxon>Eukaryota</taxon>
        <taxon>Metazoa</taxon>
        <taxon>Ecdysozoa</taxon>
        <taxon>Arthropoda</taxon>
        <taxon>Hexapoda</taxon>
        <taxon>Insecta</taxon>
        <taxon>Pterygota</taxon>
        <taxon>Neoptera</taxon>
        <taxon>Endopterygota</taxon>
        <taxon>Diptera</taxon>
        <taxon>Nematocera</taxon>
        <taxon>Culicoidea</taxon>
        <taxon>Culicidae</taxon>
        <taxon>Anophelinae</taxon>
        <taxon>Anopheles</taxon>
    </lineage>
</organism>
<evidence type="ECO:0000256" key="7">
    <source>
        <dbReference type="PIRSR" id="PIRSR001112-1"/>
    </source>
</evidence>
<comment type="catalytic activity">
    <reaction evidence="1">
        <text>1-(4-methoxyphenyl)-N-methyl-N-[(3-methyloxetan-3-yl)methyl]methanamine + H2O = 2-{[(4-methoxybenzyl)(methyl)amino]methyl}-2-methylpropane-1,3-diol</text>
        <dbReference type="Rhea" id="RHEA:55764"/>
        <dbReference type="ChEBI" id="CHEBI:15377"/>
        <dbReference type="ChEBI" id="CHEBI:139161"/>
        <dbReference type="ChEBI" id="CHEBI:139164"/>
        <dbReference type="EC" id="3.3.2.9"/>
    </reaction>
</comment>
<proteinExistence type="inferred from homology"/>
<dbReference type="GO" id="GO:0033961">
    <property type="term" value="F:cis-stilbene-oxide hydrolase activity"/>
    <property type="evidence" value="ECO:0007669"/>
    <property type="project" value="UniProtKB-EC"/>
</dbReference>
<dbReference type="VEuPathDB" id="VectorBase:ADAR2_004048"/>
<dbReference type="PANTHER" id="PTHR21661">
    <property type="entry name" value="EPOXIDE HYDROLASE 1-RELATED"/>
    <property type="match status" value="1"/>
</dbReference>
<reference evidence="9 11" key="1">
    <citation type="journal article" date="2010" name="BMC Genomics">
        <title>Combination of measures distinguishes pre-miRNAs from other stem-loops in the genome of the newly sequenced Anopheles darlingi.</title>
        <authorList>
            <person name="Mendes N.D."/>
            <person name="Freitas A.T."/>
            <person name="Vasconcelos A.T."/>
            <person name="Sagot M.F."/>
        </authorList>
    </citation>
    <scope>NUCLEOTIDE SEQUENCE</scope>
</reference>
<dbReference type="EC" id="3.3.2.9" evidence="4"/>
<dbReference type="InterPro" id="IPR000639">
    <property type="entry name" value="Epox_hydrolase-like"/>
</dbReference>
<dbReference type="InterPro" id="IPR010497">
    <property type="entry name" value="Epoxide_hydro_N"/>
</dbReference>
<reference evidence="10" key="4">
    <citation type="submission" date="2015-06" db="UniProtKB">
        <authorList>
            <consortium name="EnsemblMetazoa"/>
        </authorList>
    </citation>
    <scope>IDENTIFICATION</scope>
</reference>